<dbReference type="RefSeq" id="WP_204654517.1">
    <property type="nucleotide sequence ID" value="NZ_JAFBFD010000029.1"/>
</dbReference>
<dbReference type="Proteomes" id="UP001595969">
    <property type="component" value="Unassembled WGS sequence"/>
</dbReference>
<comment type="caution">
    <text evidence="2">The sequence shown here is derived from an EMBL/GenBank/DDBJ whole genome shotgun (WGS) entry which is preliminary data.</text>
</comment>
<dbReference type="Pfam" id="PF12323">
    <property type="entry name" value="HTH_OrfB_IS605"/>
    <property type="match status" value="1"/>
</dbReference>
<keyword evidence="3" id="KW-1185">Reference proteome</keyword>
<evidence type="ECO:0000313" key="2">
    <source>
        <dbReference type="EMBL" id="MFC4720061.1"/>
    </source>
</evidence>
<feature type="domain" description="Transposase putative helix-turn-helix" evidence="1">
    <location>
        <begin position="1"/>
        <end position="41"/>
    </location>
</feature>
<protein>
    <submittedName>
        <fullName evidence="2">Helix-turn-helix domain-containing protein</fullName>
    </submittedName>
</protein>
<sequence>MKKLKGYRFRIYPEEDQRQFFIETFGCVRFTYNHLLMAKKDKTVESLTPAQLKKDYPFLKKTDSLALANAQRNLDRAFSNYYRGRAGYPKLKNKKAIWQSYTTNNQKNTIQLLNGTLKLPKLKTAVKVEQHRVVHGLIKSATISAKNNTEFYVSLLCLEEIQPLEKTGEKTIVMFHPTTFIQTDANITLPTLDLNPLNQKIEKEQLKLVRRKKVARTRGVALSDSKNYQKQKQRVEQLVLTKSNKKINFFDQLTWILVQQFDKIAISTPAPEDFCEEGLYSPSDWQQFLIKIHYKIDWYQKELHQQQK</sequence>
<evidence type="ECO:0000259" key="1">
    <source>
        <dbReference type="Pfam" id="PF12323"/>
    </source>
</evidence>
<reference evidence="3" key="1">
    <citation type="journal article" date="2019" name="Int. J. Syst. Evol. Microbiol.">
        <title>The Global Catalogue of Microorganisms (GCM) 10K type strain sequencing project: providing services to taxonomists for standard genome sequencing and annotation.</title>
        <authorList>
            <consortium name="The Broad Institute Genomics Platform"/>
            <consortium name="The Broad Institute Genome Sequencing Center for Infectious Disease"/>
            <person name="Wu L."/>
            <person name="Ma J."/>
        </authorList>
    </citation>
    <scope>NUCLEOTIDE SEQUENCE [LARGE SCALE GENOMIC DNA]</scope>
    <source>
        <strain evidence="3">CGMCC 1.19032</strain>
    </source>
</reference>
<evidence type="ECO:0000313" key="3">
    <source>
        <dbReference type="Proteomes" id="UP001595969"/>
    </source>
</evidence>
<gene>
    <name evidence="2" type="ORF">ACFO5I_10015</name>
</gene>
<name>A0ABV9MVM3_9ENTE</name>
<dbReference type="EMBL" id="JBHSGS010000055">
    <property type="protein sequence ID" value="MFC4720061.1"/>
    <property type="molecule type" value="Genomic_DNA"/>
</dbReference>
<proteinExistence type="predicted"/>
<organism evidence="2 3">
    <name type="scientific">Enterococcus lemanii</name>
    <dbReference type="NCBI Taxonomy" id="1159752"/>
    <lineage>
        <taxon>Bacteria</taxon>
        <taxon>Bacillati</taxon>
        <taxon>Bacillota</taxon>
        <taxon>Bacilli</taxon>
        <taxon>Lactobacillales</taxon>
        <taxon>Enterococcaceae</taxon>
        <taxon>Enterococcus</taxon>
    </lineage>
</organism>
<dbReference type="InterPro" id="IPR021027">
    <property type="entry name" value="Transposase_put_HTH"/>
</dbReference>
<accession>A0ABV9MVM3</accession>